<dbReference type="RefSeq" id="WP_121198714.1">
    <property type="nucleotide sequence ID" value="NZ_RBKU01000001.1"/>
</dbReference>
<dbReference type="OrthoDB" id="1093366at2"/>
<gene>
    <name evidence="1" type="ORF">BDD43_3394</name>
</gene>
<name>A0A495J3L1_9SPHI</name>
<accession>A0A495J3L1</accession>
<dbReference type="EMBL" id="RBKU01000001">
    <property type="protein sequence ID" value="RKR83192.1"/>
    <property type="molecule type" value="Genomic_DNA"/>
</dbReference>
<dbReference type="Proteomes" id="UP000268007">
    <property type="component" value="Unassembled WGS sequence"/>
</dbReference>
<evidence type="ECO:0000313" key="1">
    <source>
        <dbReference type="EMBL" id="RKR83192.1"/>
    </source>
</evidence>
<reference evidence="1 2" key="1">
    <citation type="submission" date="2018-10" db="EMBL/GenBank/DDBJ databases">
        <title>Genomic Encyclopedia of Archaeal and Bacterial Type Strains, Phase II (KMG-II): from individual species to whole genera.</title>
        <authorList>
            <person name="Goeker M."/>
        </authorList>
    </citation>
    <scope>NUCLEOTIDE SEQUENCE [LARGE SCALE GENOMIC DNA]</scope>
    <source>
        <strain evidence="1 2">DSM 18602</strain>
    </source>
</reference>
<sequence length="140" mass="15506">MSTIRKDGKAYDGGDVNVDILGAIAYEVEDISYNTKQDHQLNYALGSNEPVTWSRGKKAYECSLTIAMTEGIQFESIAPNGDLMAIPPFPINVSFVNEFNAIVNDTITCKFQNQGREISGEMGLKFKYDMFVLGISYNNA</sequence>
<evidence type="ECO:0000313" key="2">
    <source>
        <dbReference type="Proteomes" id="UP000268007"/>
    </source>
</evidence>
<dbReference type="AlphaFoldDB" id="A0A495J3L1"/>
<protein>
    <submittedName>
        <fullName evidence="1">Uncharacterized protein</fullName>
    </submittedName>
</protein>
<keyword evidence="2" id="KW-1185">Reference proteome</keyword>
<proteinExistence type="predicted"/>
<comment type="caution">
    <text evidence="1">The sequence shown here is derived from an EMBL/GenBank/DDBJ whole genome shotgun (WGS) entry which is preliminary data.</text>
</comment>
<organism evidence="1 2">
    <name type="scientific">Mucilaginibacter gracilis</name>
    <dbReference type="NCBI Taxonomy" id="423350"/>
    <lineage>
        <taxon>Bacteria</taxon>
        <taxon>Pseudomonadati</taxon>
        <taxon>Bacteroidota</taxon>
        <taxon>Sphingobacteriia</taxon>
        <taxon>Sphingobacteriales</taxon>
        <taxon>Sphingobacteriaceae</taxon>
        <taxon>Mucilaginibacter</taxon>
    </lineage>
</organism>